<evidence type="ECO:0000313" key="2">
    <source>
        <dbReference type="EMBL" id="MBB3982563.1"/>
    </source>
</evidence>
<dbReference type="Proteomes" id="UP000552757">
    <property type="component" value="Unassembled WGS sequence"/>
</dbReference>
<protein>
    <recommendedName>
        <fullName evidence="4">WD40 repeat domain-containing protein</fullName>
    </recommendedName>
</protein>
<sequence length="271" mass="29408">MVSGIALLLALAAGGTQADLPPSPPPAPVTLRMPAPEARQGAASDGEFVYAIDNDRIGKYRIADGQRVAQWQGERRLFPHMNSCTVVEAQLVCAASNYPAVPQTSAIEFFDTATLRHVRTVSLGFGPGSLTALDRHAGKWWAVFAHYDGKGGEPGRDHRYTMLARMDDDFRVEQSWAFPAPVLERMAPYSCSGLSWGADGLIYATGHDRPELYALKLPEAGSALELVTTLGIASPGQAIDWDPRAPRRIWSIDRAASAMVASEMHRPKDKP</sequence>
<evidence type="ECO:0000256" key="1">
    <source>
        <dbReference type="SAM" id="SignalP"/>
    </source>
</evidence>
<name>A0A7W6GPM6_9SPHN</name>
<dbReference type="AlphaFoldDB" id="A0A7W6GPM6"/>
<dbReference type="RefSeq" id="WP_183955647.1">
    <property type="nucleotide sequence ID" value="NZ_JACIEB010000005.1"/>
</dbReference>
<dbReference type="SUPFAM" id="SSF69322">
    <property type="entry name" value="Tricorn protease domain 2"/>
    <property type="match status" value="1"/>
</dbReference>
<feature type="signal peptide" evidence="1">
    <location>
        <begin position="1"/>
        <end position="18"/>
    </location>
</feature>
<gene>
    <name evidence="2" type="ORF">GGR44_002229</name>
</gene>
<dbReference type="EMBL" id="JACIEB010000005">
    <property type="protein sequence ID" value="MBB3982563.1"/>
    <property type="molecule type" value="Genomic_DNA"/>
</dbReference>
<evidence type="ECO:0000313" key="3">
    <source>
        <dbReference type="Proteomes" id="UP000552757"/>
    </source>
</evidence>
<organism evidence="2 3">
    <name type="scientific">Sphingobium fontiphilum</name>
    <dbReference type="NCBI Taxonomy" id="944425"/>
    <lineage>
        <taxon>Bacteria</taxon>
        <taxon>Pseudomonadati</taxon>
        <taxon>Pseudomonadota</taxon>
        <taxon>Alphaproteobacteria</taxon>
        <taxon>Sphingomonadales</taxon>
        <taxon>Sphingomonadaceae</taxon>
        <taxon>Sphingobium</taxon>
    </lineage>
</organism>
<proteinExistence type="predicted"/>
<evidence type="ECO:0008006" key="4">
    <source>
        <dbReference type="Google" id="ProtNLM"/>
    </source>
</evidence>
<accession>A0A7W6GPM6</accession>
<feature type="chain" id="PRO_5031335118" description="WD40 repeat domain-containing protein" evidence="1">
    <location>
        <begin position="19"/>
        <end position="271"/>
    </location>
</feature>
<keyword evidence="3" id="KW-1185">Reference proteome</keyword>
<comment type="caution">
    <text evidence="2">The sequence shown here is derived from an EMBL/GenBank/DDBJ whole genome shotgun (WGS) entry which is preliminary data.</text>
</comment>
<reference evidence="2 3" key="1">
    <citation type="submission" date="2020-08" db="EMBL/GenBank/DDBJ databases">
        <title>Genomic Encyclopedia of Type Strains, Phase IV (KMG-IV): sequencing the most valuable type-strain genomes for metagenomic binning, comparative biology and taxonomic classification.</title>
        <authorList>
            <person name="Goeker M."/>
        </authorList>
    </citation>
    <scope>NUCLEOTIDE SEQUENCE [LARGE SCALE GENOMIC DNA]</scope>
    <source>
        <strain evidence="2 3">DSM 29348</strain>
    </source>
</reference>
<keyword evidence="1" id="KW-0732">Signal</keyword>